<evidence type="ECO:0000259" key="2">
    <source>
        <dbReference type="PROSITE" id="PS50076"/>
    </source>
</evidence>
<dbReference type="PANTHER" id="PTHR44272">
    <property type="entry name" value="DNAJ DOMAIN (PROKARYOTIC HEAT SHOCK PROTEIN)"/>
    <property type="match status" value="1"/>
</dbReference>
<dbReference type="PANTHER" id="PTHR44272:SF3">
    <property type="entry name" value="J DOMAIN-CONTAINING PROTEIN"/>
    <property type="match status" value="1"/>
</dbReference>
<dbReference type="SMART" id="SM00271">
    <property type="entry name" value="DnaJ"/>
    <property type="match status" value="1"/>
</dbReference>
<keyword evidence="1" id="KW-0175">Coiled coil</keyword>
<sequence>RSSNGQQRQQWGGKRKDYYELLGVEKSASAAEIKNAYRKLAIRLHPDKNPGDAAAAEKFKEVSIAYAVLSDPNKRHQYDRGRQLGEGANLMDFEGVNMDEVGGLGRVFGALFSSLGVPIPTQIAPKVLSQACQLVTGETPADTVATLVPGRQVEDRVERQAARFYWLNVDEAAAASGVLLLAHSSSSSKFKLVLFDKEGGVRTIEESCRSSAGRPSGTHADMFLVPFDRMHLSELFPLRFLQEDKDTPISFYLLHMYEPAHSISLNPGKHLVCLYGDNWLQDVKYTLRMVVGEPSNCQQVQQIKSVEASLRTKKDELAKFKDEYMEAARRYQEACQRLEEETKEVQELIKQREASYQEYIAAAQAKHGPVTSVSNSPKKTGLGGLFGDFFK</sequence>
<protein>
    <submittedName>
        <fullName evidence="4">J domain-containing protein</fullName>
    </submittedName>
</protein>
<dbReference type="CDD" id="cd06257">
    <property type="entry name" value="DnaJ"/>
    <property type="match status" value="1"/>
</dbReference>
<dbReference type="PROSITE" id="PS50076">
    <property type="entry name" value="DNAJ_2"/>
    <property type="match status" value="1"/>
</dbReference>
<dbReference type="InterPro" id="IPR018253">
    <property type="entry name" value="DnaJ_domain_CS"/>
</dbReference>
<proteinExistence type="predicted"/>
<feature type="coiled-coil region" evidence="1">
    <location>
        <begin position="303"/>
        <end position="358"/>
    </location>
</feature>
<dbReference type="InterPro" id="IPR052812">
    <property type="entry name" value="Plant_DnaJ_domain"/>
</dbReference>
<dbReference type="Gene3D" id="1.10.287.110">
    <property type="entry name" value="DnaJ domain"/>
    <property type="match status" value="1"/>
</dbReference>
<dbReference type="PRINTS" id="PR00625">
    <property type="entry name" value="JDOMAIN"/>
</dbReference>
<dbReference type="PROSITE" id="PS00636">
    <property type="entry name" value="DNAJ_1"/>
    <property type="match status" value="1"/>
</dbReference>
<organism evidence="3 4">
    <name type="scientific">Macrostomum lignano</name>
    <dbReference type="NCBI Taxonomy" id="282301"/>
    <lineage>
        <taxon>Eukaryota</taxon>
        <taxon>Metazoa</taxon>
        <taxon>Spiralia</taxon>
        <taxon>Lophotrochozoa</taxon>
        <taxon>Platyhelminthes</taxon>
        <taxon>Rhabditophora</taxon>
        <taxon>Macrostomorpha</taxon>
        <taxon>Macrostomida</taxon>
        <taxon>Macrostomidae</taxon>
        <taxon>Macrostomum</taxon>
    </lineage>
</organism>
<accession>A0A1I8GAN9</accession>
<evidence type="ECO:0000313" key="4">
    <source>
        <dbReference type="WBParaSite" id="maker-uti_cns_0001358-snap-gene-0.7-mRNA-1"/>
    </source>
</evidence>
<dbReference type="SUPFAM" id="SSF46565">
    <property type="entry name" value="Chaperone J-domain"/>
    <property type="match status" value="1"/>
</dbReference>
<evidence type="ECO:0000256" key="1">
    <source>
        <dbReference type="SAM" id="Coils"/>
    </source>
</evidence>
<dbReference type="WBParaSite" id="maker-uti_cns_0001358-snap-gene-0.7-mRNA-1">
    <property type="protein sequence ID" value="maker-uti_cns_0001358-snap-gene-0.7-mRNA-1"/>
    <property type="gene ID" value="maker-uti_cns_0001358-snap-gene-0.7"/>
</dbReference>
<dbReference type="Pfam" id="PF00226">
    <property type="entry name" value="DnaJ"/>
    <property type="match status" value="1"/>
</dbReference>
<dbReference type="InterPro" id="IPR036869">
    <property type="entry name" value="J_dom_sf"/>
</dbReference>
<dbReference type="AlphaFoldDB" id="A0A1I8GAN9"/>
<keyword evidence="3" id="KW-1185">Reference proteome</keyword>
<dbReference type="InterPro" id="IPR001623">
    <property type="entry name" value="DnaJ_domain"/>
</dbReference>
<dbReference type="Proteomes" id="UP000095280">
    <property type="component" value="Unplaced"/>
</dbReference>
<reference evidence="4" key="1">
    <citation type="submission" date="2016-11" db="UniProtKB">
        <authorList>
            <consortium name="WormBaseParasite"/>
        </authorList>
    </citation>
    <scope>IDENTIFICATION</scope>
</reference>
<feature type="domain" description="J" evidence="2">
    <location>
        <begin position="17"/>
        <end position="82"/>
    </location>
</feature>
<evidence type="ECO:0000313" key="3">
    <source>
        <dbReference type="Proteomes" id="UP000095280"/>
    </source>
</evidence>
<name>A0A1I8GAN9_9PLAT</name>